<evidence type="ECO:0000313" key="2">
    <source>
        <dbReference type="EMBL" id="RAL48859.1"/>
    </source>
</evidence>
<proteinExistence type="predicted"/>
<reference evidence="2 3" key="1">
    <citation type="submission" date="2018-06" db="EMBL/GenBank/DDBJ databases">
        <title>The Genome of Cuscuta australis (Dodder) Provides Insight into the Evolution of Plant Parasitism.</title>
        <authorList>
            <person name="Liu H."/>
        </authorList>
    </citation>
    <scope>NUCLEOTIDE SEQUENCE [LARGE SCALE GENOMIC DNA]</scope>
    <source>
        <strain evidence="3">cv. Yunnan</strain>
        <tissue evidence="2">Vines</tissue>
    </source>
</reference>
<dbReference type="AlphaFoldDB" id="A0A328DWV1"/>
<keyword evidence="1" id="KW-0732">Signal</keyword>
<sequence>MARLSSPNFLFLVVILLVSCNETRVLVPSEAKHLCDKTENGGCSISRPGTECEADCKRKGFDTYQCTFPIQFISPGWTCWCHRWCDDQNDHHRNKDYNTVMNQPAHLHISQVGGGGGACGDL</sequence>
<evidence type="ECO:0000256" key="1">
    <source>
        <dbReference type="SAM" id="SignalP"/>
    </source>
</evidence>
<gene>
    <name evidence="2" type="ORF">DM860_001179</name>
</gene>
<protein>
    <recommendedName>
        <fullName evidence="4">Knottin scorpion toxin-like domain-containing protein</fullName>
    </recommendedName>
</protein>
<organism evidence="2 3">
    <name type="scientific">Cuscuta australis</name>
    <dbReference type="NCBI Taxonomy" id="267555"/>
    <lineage>
        <taxon>Eukaryota</taxon>
        <taxon>Viridiplantae</taxon>
        <taxon>Streptophyta</taxon>
        <taxon>Embryophyta</taxon>
        <taxon>Tracheophyta</taxon>
        <taxon>Spermatophyta</taxon>
        <taxon>Magnoliopsida</taxon>
        <taxon>eudicotyledons</taxon>
        <taxon>Gunneridae</taxon>
        <taxon>Pentapetalae</taxon>
        <taxon>asterids</taxon>
        <taxon>lamiids</taxon>
        <taxon>Solanales</taxon>
        <taxon>Convolvulaceae</taxon>
        <taxon>Cuscuteae</taxon>
        <taxon>Cuscuta</taxon>
        <taxon>Cuscuta subgen. Grammica</taxon>
        <taxon>Cuscuta sect. Cleistogrammica</taxon>
    </lineage>
</organism>
<accession>A0A328DWV1</accession>
<dbReference type="Proteomes" id="UP000249390">
    <property type="component" value="Unassembled WGS sequence"/>
</dbReference>
<feature type="signal peptide" evidence="1">
    <location>
        <begin position="1"/>
        <end position="20"/>
    </location>
</feature>
<dbReference type="EMBL" id="NQVE01000097">
    <property type="protein sequence ID" value="RAL48859.1"/>
    <property type="molecule type" value="Genomic_DNA"/>
</dbReference>
<keyword evidence="3" id="KW-1185">Reference proteome</keyword>
<comment type="caution">
    <text evidence="2">The sequence shown here is derived from an EMBL/GenBank/DDBJ whole genome shotgun (WGS) entry which is preliminary data.</text>
</comment>
<feature type="chain" id="PRO_5016423242" description="Knottin scorpion toxin-like domain-containing protein" evidence="1">
    <location>
        <begin position="21"/>
        <end position="122"/>
    </location>
</feature>
<evidence type="ECO:0008006" key="4">
    <source>
        <dbReference type="Google" id="ProtNLM"/>
    </source>
</evidence>
<evidence type="ECO:0000313" key="3">
    <source>
        <dbReference type="Proteomes" id="UP000249390"/>
    </source>
</evidence>
<dbReference type="PROSITE" id="PS51257">
    <property type="entry name" value="PROKAR_LIPOPROTEIN"/>
    <property type="match status" value="1"/>
</dbReference>
<name>A0A328DWV1_9ASTE</name>